<keyword evidence="4" id="KW-1185">Reference proteome</keyword>
<dbReference type="Pfam" id="PF03022">
    <property type="entry name" value="MRJP"/>
    <property type="match status" value="1"/>
</dbReference>
<comment type="subcellular location">
    <subcellularLocation>
        <location evidence="1">Secreted</location>
    </subcellularLocation>
</comment>
<name>A0A8B8GLI5_9HEMI</name>
<reference evidence="5" key="1">
    <citation type="submission" date="2025-08" db="UniProtKB">
        <authorList>
            <consortium name="RefSeq"/>
        </authorList>
    </citation>
    <scope>IDENTIFICATION</scope>
    <source>
        <tissue evidence="5">Whole body</tissue>
    </source>
</reference>
<keyword evidence="3" id="KW-0964">Secreted</keyword>
<dbReference type="PRINTS" id="PR01366">
    <property type="entry name" value="ROYALJELLY"/>
</dbReference>
<evidence type="ECO:0000313" key="5">
    <source>
        <dbReference type="RefSeq" id="XP_025423820.1"/>
    </source>
</evidence>
<dbReference type="AlphaFoldDB" id="A0A8B8GLI5"/>
<evidence type="ECO:0000256" key="3">
    <source>
        <dbReference type="ARBA" id="ARBA00022525"/>
    </source>
</evidence>
<evidence type="ECO:0000256" key="1">
    <source>
        <dbReference type="ARBA" id="ARBA00004613"/>
    </source>
</evidence>
<comment type="similarity">
    <text evidence="2">Belongs to the major royal jelly protein family.</text>
</comment>
<dbReference type="GO" id="GO:0005576">
    <property type="term" value="C:extracellular region"/>
    <property type="evidence" value="ECO:0007669"/>
    <property type="project" value="UniProtKB-SubCell"/>
</dbReference>
<evidence type="ECO:0000256" key="2">
    <source>
        <dbReference type="ARBA" id="ARBA00009127"/>
    </source>
</evidence>
<dbReference type="OrthoDB" id="7776143at2759"/>
<sequence>MSLCTLGQRFPKCVPRNFRVPPNMVQHDHPHSYVWPADYNWMKPQHHAEVSTVSQVNFPVSSTEVLVPWLLSMWMMGNKTPTDYPKPKSLKKYYRNGRNENTGFKDRFTWGQIDLEYPNQESKNKALKNRKFIPKNNLPLGLEVWKNKMFLTLPQWKPGIPVTLAYVSLNSHGKSPMLKPYPSWSWYTNKDRCHGLVSVFRIEVDRCDRLWVLDTGAINLAKTVDQICPIKLDVFDLKTDRHIRRFTLPTNQTQKDSLFTNIVVEITNNNCEDAFAYMSDVFQYGLVVYNYKEDASHRINHPYFYPDPLYCHYSMDGITFNWMDGIFGMCLSPPGAGDRVLYFHSLSSHNEFRVPTASLRDATLRPGDIIEHFVALNESRCARHESCQSSGMAMASNGVMYYNLVTRGAVGCWNSNRDFGPATQDVLANGGGAAAAMSFPNDLKVDKEPAQRVWVLSNGLHKYLYGKMDPADVNFRVMVARTDAVIKGTVCEVN</sequence>
<dbReference type="Proteomes" id="UP000694846">
    <property type="component" value="Unplaced"/>
</dbReference>
<dbReference type="Gene3D" id="2.120.10.30">
    <property type="entry name" value="TolB, C-terminal domain"/>
    <property type="match status" value="1"/>
</dbReference>
<dbReference type="PANTHER" id="PTHR10009">
    <property type="entry name" value="PROTEIN YELLOW-RELATED"/>
    <property type="match status" value="1"/>
</dbReference>
<protein>
    <submittedName>
        <fullName evidence="5">Protein yellow-like isoform X1</fullName>
    </submittedName>
</protein>
<proteinExistence type="inferred from homology"/>
<dbReference type="PANTHER" id="PTHR10009:SF18">
    <property type="entry name" value="PROTEIN YELLOW-LIKE PROTEIN"/>
    <property type="match status" value="1"/>
</dbReference>
<gene>
    <name evidence="5" type="primary">LOC112693111</name>
</gene>
<dbReference type="GeneID" id="112693111"/>
<dbReference type="RefSeq" id="XP_025423820.1">
    <property type="nucleotide sequence ID" value="XM_025568035.1"/>
</dbReference>
<organism evidence="4 5">
    <name type="scientific">Sipha flava</name>
    <name type="common">yellow sugarcane aphid</name>
    <dbReference type="NCBI Taxonomy" id="143950"/>
    <lineage>
        <taxon>Eukaryota</taxon>
        <taxon>Metazoa</taxon>
        <taxon>Ecdysozoa</taxon>
        <taxon>Arthropoda</taxon>
        <taxon>Hexapoda</taxon>
        <taxon>Insecta</taxon>
        <taxon>Pterygota</taxon>
        <taxon>Neoptera</taxon>
        <taxon>Paraneoptera</taxon>
        <taxon>Hemiptera</taxon>
        <taxon>Sternorrhyncha</taxon>
        <taxon>Aphidomorpha</taxon>
        <taxon>Aphidoidea</taxon>
        <taxon>Aphididae</taxon>
        <taxon>Sipha</taxon>
    </lineage>
</organism>
<accession>A0A8B8GLI5</accession>
<dbReference type="InterPro" id="IPR017996">
    <property type="entry name" value="MRJP/yellow-related"/>
</dbReference>
<evidence type="ECO:0000313" key="4">
    <source>
        <dbReference type="Proteomes" id="UP000694846"/>
    </source>
</evidence>
<dbReference type="FunFam" id="2.120.10.30:FF:000045">
    <property type="entry name" value="Blast:Protein yellow"/>
    <property type="match status" value="1"/>
</dbReference>
<dbReference type="InterPro" id="IPR011042">
    <property type="entry name" value="6-blade_b-propeller_TolB-like"/>
</dbReference>